<name>A0A9X6NFG5_HYPEX</name>
<evidence type="ECO:0000313" key="1">
    <source>
        <dbReference type="EMBL" id="OWA52915.1"/>
    </source>
</evidence>
<gene>
    <name evidence="1" type="ORF">BV898_17357</name>
</gene>
<sequence>MFFKDDASADDIFNMFFGRASIDSSNMTRTTVTDMASIYVAAILMQKSLKYPHQYLTRNLDVRFYLKDDIHTKLNQ</sequence>
<protein>
    <submittedName>
        <fullName evidence="1">Uncharacterized protein</fullName>
    </submittedName>
</protein>
<dbReference type="Proteomes" id="UP000192578">
    <property type="component" value="Unassembled WGS sequence"/>
</dbReference>
<keyword evidence="2" id="KW-1185">Reference proteome</keyword>
<organism evidence="1 2">
    <name type="scientific">Hypsibius exemplaris</name>
    <name type="common">Freshwater tardigrade</name>
    <dbReference type="NCBI Taxonomy" id="2072580"/>
    <lineage>
        <taxon>Eukaryota</taxon>
        <taxon>Metazoa</taxon>
        <taxon>Ecdysozoa</taxon>
        <taxon>Tardigrada</taxon>
        <taxon>Eutardigrada</taxon>
        <taxon>Parachela</taxon>
        <taxon>Hypsibioidea</taxon>
        <taxon>Hypsibiidae</taxon>
        <taxon>Hypsibius</taxon>
    </lineage>
</organism>
<comment type="caution">
    <text evidence="1">The sequence shown here is derived from an EMBL/GenBank/DDBJ whole genome shotgun (WGS) entry which is preliminary data.</text>
</comment>
<proteinExistence type="predicted"/>
<dbReference type="OrthoDB" id="442087at2759"/>
<evidence type="ECO:0000313" key="2">
    <source>
        <dbReference type="Proteomes" id="UP000192578"/>
    </source>
</evidence>
<accession>A0A9X6NFG5</accession>
<reference evidence="2" key="1">
    <citation type="submission" date="2017-01" db="EMBL/GenBank/DDBJ databases">
        <title>Comparative genomics of anhydrobiosis in the tardigrade Hypsibius dujardini.</title>
        <authorList>
            <person name="Yoshida Y."/>
            <person name="Koutsovoulos G."/>
            <person name="Laetsch D."/>
            <person name="Stevens L."/>
            <person name="Kumar S."/>
            <person name="Horikawa D."/>
            <person name="Ishino K."/>
            <person name="Komine S."/>
            <person name="Tomita M."/>
            <person name="Blaxter M."/>
            <person name="Arakawa K."/>
        </authorList>
    </citation>
    <scope>NUCLEOTIDE SEQUENCE [LARGE SCALE GENOMIC DNA]</scope>
    <source>
        <strain evidence="2">Z151</strain>
    </source>
</reference>
<dbReference type="AlphaFoldDB" id="A0A9X6NFG5"/>
<dbReference type="EMBL" id="MTYJ01000292">
    <property type="protein sequence ID" value="OWA52915.1"/>
    <property type="molecule type" value="Genomic_DNA"/>
</dbReference>